<dbReference type="HOGENOM" id="CLU_081631_2_2_1"/>
<reference evidence="1" key="1">
    <citation type="submission" date="2015-01" db="EMBL/GenBank/DDBJ databases">
        <title>The Genome Sequence of Cladophialophora bantiana CBS 173.52.</title>
        <authorList>
            <consortium name="The Broad Institute Genomics Platform"/>
            <person name="Cuomo C."/>
            <person name="de Hoog S."/>
            <person name="Gorbushina A."/>
            <person name="Stielow B."/>
            <person name="Teixiera M."/>
            <person name="Abouelleil A."/>
            <person name="Chapman S.B."/>
            <person name="Priest M."/>
            <person name="Young S.K."/>
            <person name="Wortman J."/>
            <person name="Nusbaum C."/>
            <person name="Birren B."/>
        </authorList>
    </citation>
    <scope>NUCLEOTIDE SEQUENCE [LARGE SCALE GENOMIC DNA]</scope>
    <source>
        <strain evidence="1">CBS 173.52</strain>
    </source>
</reference>
<dbReference type="Proteomes" id="UP000053789">
    <property type="component" value="Unassembled WGS sequence"/>
</dbReference>
<dbReference type="VEuPathDB" id="FungiDB:Z519_03006"/>
<gene>
    <name evidence="1" type="ORF">Z519_03006</name>
</gene>
<keyword evidence="2" id="KW-1185">Reference proteome</keyword>
<evidence type="ECO:0000313" key="2">
    <source>
        <dbReference type="Proteomes" id="UP000053789"/>
    </source>
</evidence>
<accession>A0A0D2HYD3</accession>
<dbReference type="SUPFAM" id="SSF54909">
    <property type="entry name" value="Dimeric alpha+beta barrel"/>
    <property type="match status" value="1"/>
</dbReference>
<dbReference type="RefSeq" id="XP_016622609.1">
    <property type="nucleotide sequence ID" value="XM_016760759.1"/>
</dbReference>
<organism evidence="1 2">
    <name type="scientific">Cladophialophora bantiana (strain ATCC 10958 / CBS 173.52 / CDC B-1940 / NIH 8579)</name>
    <name type="common">Xylohypha bantiana</name>
    <dbReference type="NCBI Taxonomy" id="1442370"/>
    <lineage>
        <taxon>Eukaryota</taxon>
        <taxon>Fungi</taxon>
        <taxon>Dikarya</taxon>
        <taxon>Ascomycota</taxon>
        <taxon>Pezizomycotina</taxon>
        <taxon>Eurotiomycetes</taxon>
        <taxon>Chaetothyriomycetidae</taxon>
        <taxon>Chaetothyriales</taxon>
        <taxon>Herpotrichiellaceae</taxon>
        <taxon>Cladophialophora</taxon>
    </lineage>
</organism>
<name>A0A0D2HYD3_CLAB1</name>
<dbReference type="EMBL" id="KN846983">
    <property type="protein sequence ID" value="KIW95940.1"/>
    <property type="molecule type" value="Genomic_DNA"/>
</dbReference>
<dbReference type="GeneID" id="27695934"/>
<proteinExistence type="predicted"/>
<evidence type="ECO:0000313" key="1">
    <source>
        <dbReference type="EMBL" id="KIW95940.1"/>
    </source>
</evidence>
<evidence type="ECO:0008006" key="3">
    <source>
        <dbReference type="Google" id="ProtNLM"/>
    </source>
</evidence>
<dbReference type="AlphaFoldDB" id="A0A0D2HYD3"/>
<dbReference type="Gene3D" id="3.30.70.100">
    <property type="match status" value="1"/>
</dbReference>
<dbReference type="OrthoDB" id="3830579at2759"/>
<dbReference type="InterPro" id="IPR011008">
    <property type="entry name" value="Dimeric_a/b-barrel"/>
</dbReference>
<protein>
    <recommendedName>
        <fullName evidence="3">ABM domain-containing protein</fullName>
    </recommendedName>
</protein>
<sequence>MPIATEIAQFHLIPGHDPREPDSSAARFLQRVFDIVKQREGFIRGYWGVQDENPRILVVFVDWEDIRHHQDLINSDDFTAMTGNLVNLVTFENGPPLVTHTNFTSDAASACQASVTAVKTFKLPEGASEEQQSALEDSFLSLAEFCMAETPCSGYACGWVLETLPDEHVPECKTLAFTGLFGWPAKEDSVSLRGNPAVAKAIEPVLGIALPRKQGDSFHVSLRSFG</sequence>